<keyword evidence="7 9" id="KW-0269">Exonuclease</keyword>
<evidence type="ECO:0000313" key="13">
    <source>
        <dbReference type="Proteomes" id="UP000061704"/>
    </source>
</evidence>
<keyword evidence="8 9" id="KW-0694">RNA-binding</keyword>
<dbReference type="GO" id="GO:0008859">
    <property type="term" value="F:exoribonuclease II activity"/>
    <property type="evidence" value="ECO:0007669"/>
    <property type="project" value="UniProtKB-UniRule"/>
</dbReference>
<dbReference type="RefSeq" id="WP_041068705.1">
    <property type="nucleotide sequence ID" value="NZ_AP010872.1"/>
</dbReference>
<dbReference type="PANTHER" id="PTHR23355:SF37">
    <property type="entry name" value="EXORIBONUCLEASE 2"/>
    <property type="match status" value="1"/>
</dbReference>
<dbReference type="InterPro" id="IPR011129">
    <property type="entry name" value="CSD"/>
</dbReference>
<dbReference type="Pfam" id="PF08206">
    <property type="entry name" value="OB_RNB"/>
    <property type="match status" value="1"/>
</dbReference>
<organism evidence="12 13">
    <name type="scientific">Candidatus Ishikawaella capsulata Mpkobe</name>
    <dbReference type="NCBI Taxonomy" id="476281"/>
    <lineage>
        <taxon>Bacteria</taxon>
        <taxon>Pseudomonadati</taxon>
        <taxon>Pseudomonadota</taxon>
        <taxon>Gammaproteobacteria</taxon>
        <taxon>Enterobacterales</taxon>
        <taxon>Enterobacteriaceae</taxon>
        <taxon>Candidatus Ishikawella</taxon>
    </lineage>
</organism>
<dbReference type="NCBIfam" id="TIGR00358">
    <property type="entry name" value="3_prime_RNase"/>
    <property type="match status" value="1"/>
</dbReference>
<dbReference type="STRING" id="476281.ICMP_084"/>
<dbReference type="Pfam" id="PF00773">
    <property type="entry name" value="RNB"/>
    <property type="match status" value="1"/>
</dbReference>
<evidence type="ECO:0000256" key="9">
    <source>
        <dbReference type="HAMAP-Rule" id="MF_01036"/>
    </source>
</evidence>
<evidence type="ECO:0000256" key="8">
    <source>
        <dbReference type="ARBA" id="ARBA00022884"/>
    </source>
</evidence>
<dbReference type="InterPro" id="IPR003029">
    <property type="entry name" value="S1_domain"/>
</dbReference>
<feature type="domain" description="Cold-shock" evidence="10">
    <location>
        <begin position="23"/>
        <end position="79"/>
    </location>
</feature>
<evidence type="ECO:0000256" key="2">
    <source>
        <dbReference type="ARBA" id="ARBA00004496"/>
    </source>
</evidence>
<dbReference type="InterPro" id="IPR004476">
    <property type="entry name" value="RNase_II/RNase_R"/>
</dbReference>
<dbReference type="InterPro" id="IPR013223">
    <property type="entry name" value="RNase_B_OB_dom"/>
</dbReference>
<keyword evidence="13" id="KW-1185">Reference proteome</keyword>
<dbReference type="NCBIfam" id="TIGR02062">
    <property type="entry name" value="RNase_B"/>
    <property type="match status" value="1"/>
</dbReference>
<dbReference type="KEGG" id="icp:ICMP_084"/>
<evidence type="ECO:0000256" key="1">
    <source>
        <dbReference type="ARBA" id="ARBA00001849"/>
    </source>
</evidence>
<dbReference type="InterPro" id="IPR012340">
    <property type="entry name" value="NA-bd_OB-fold"/>
</dbReference>
<dbReference type="EMBL" id="AP010872">
    <property type="protein sequence ID" value="BAH82950.1"/>
    <property type="molecule type" value="Genomic_DNA"/>
</dbReference>
<dbReference type="PANTHER" id="PTHR23355">
    <property type="entry name" value="RIBONUCLEASE"/>
    <property type="match status" value="1"/>
</dbReference>
<dbReference type="Pfam" id="PF00575">
    <property type="entry name" value="S1"/>
    <property type="match status" value="1"/>
</dbReference>
<dbReference type="GO" id="GO:0003723">
    <property type="term" value="F:RNA binding"/>
    <property type="evidence" value="ECO:0007669"/>
    <property type="project" value="UniProtKB-KW"/>
</dbReference>
<dbReference type="NCBIfam" id="NF003455">
    <property type="entry name" value="PRK05054.1"/>
    <property type="match status" value="1"/>
</dbReference>
<keyword evidence="4 9" id="KW-0963">Cytoplasm</keyword>
<dbReference type="SMART" id="SM00357">
    <property type="entry name" value="CSP"/>
    <property type="match status" value="1"/>
</dbReference>
<keyword evidence="6 9" id="KW-0378">Hydrolase</keyword>
<dbReference type="InterPro" id="IPR001900">
    <property type="entry name" value="RNase_II/R"/>
</dbReference>
<gene>
    <name evidence="9 12" type="primary">rnb</name>
    <name evidence="12" type="ORF">ICMP_084</name>
</gene>
<dbReference type="SUPFAM" id="SSF50249">
    <property type="entry name" value="Nucleic acid-binding proteins"/>
    <property type="match status" value="4"/>
</dbReference>
<comment type="subcellular location">
    <subcellularLocation>
        <location evidence="2 9">Cytoplasm</location>
    </subcellularLocation>
</comment>
<evidence type="ECO:0000256" key="4">
    <source>
        <dbReference type="ARBA" id="ARBA00022490"/>
    </source>
</evidence>
<evidence type="ECO:0000256" key="7">
    <source>
        <dbReference type="ARBA" id="ARBA00022839"/>
    </source>
</evidence>
<dbReference type="Gene3D" id="2.40.50.140">
    <property type="entry name" value="Nucleic acid-binding proteins"/>
    <property type="match status" value="2"/>
</dbReference>
<dbReference type="EC" id="3.1.13.1" evidence="9"/>
<dbReference type="InterPro" id="IPR011804">
    <property type="entry name" value="RNase_II"/>
</dbReference>
<evidence type="ECO:0000259" key="10">
    <source>
        <dbReference type="SMART" id="SM00357"/>
    </source>
</evidence>
<dbReference type="AlphaFoldDB" id="C5WC94"/>
<comment type="function">
    <text evidence="9">Involved in mRNA degradation. Hydrolyzes single-stranded polyribonucleotides processively in the 3' to 5' direction.</text>
</comment>
<dbReference type="SMART" id="SM00955">
    <property type="entry name" value="RNB"/>
    <property type="match status" value="1"/>
</dbReference>
<comment type="similarity">
    <text evidence="3 9">Belongs to the RNR ribonuclease family. RNase II subfamily.</text>
</comment>
<dbReference type="GO" id="GO:0006402">
    <property type="term" value="P:mRNA catabolic process"/>
    <property type="evidence" value="ECO:0007669"/>
    <property type="project" value="UniProtKB-UniRule"/>
</dbReference>
<evidence type="ECO:0000256" key="6">
    <source>
        <dbReference type="ARBA" id="ARBA00022801"/>
    </source>
</evidence>
<dbReference type="GO" id="GO:0005829">
    <property type="term" value="C:cytosol"/>
    <property type="evidence" value="ECO:0007669"/>
    <property type="project" value="UniProtKB-ARBA"/>
</dbReference>
<dbReference type="Proteomes" id="UP000061704">
    <property type="component" value="Chromosome"/>
</dbReference>
<reference evidence="12 13" key="1">
    <citation type="journal article" date="2011" name="Genome Biol. Evol.">
        <title>Reductive evolution of bacterial genome in insect gut environment.</title>
        <authorList>
            <person name="Nikoh N."/>
            <person name="Hosokawa T."/>
            <person name="Ohshima K."/>
            <person name="Hattori M."/>
            <person name="Fukatsu T."/>
        </authorList>
    </citation>
    <scope>NUCLEOTIDE SEQUENCE [LARGE SCALE GENOMIC DNA]</scope>
    <source>
        <strain evidence="12 13">Mpkobe</strain>
    </source>
</reference>
<evidence type="ECO:0000256" key="3">
    <source>
        <dbReference type="ARBA" id="ARBA00009925"/>
    </source>
</evidence>
<dbReference type="InterPro" id="IPR050180">
    <property type="entry name" value="RNR_Ribonuclease"/>
</dbReference>
<sequence>MLQGNPLLKQLKKQLNAKMPRVEGVVKCTKNFGFLEANSKKNYFIPPTNMKKVIHGDRIIAVIHTSEEKREIAEPEILIESFLKRFIGKVIQKKENNFFIIPDHPIVKQHIIPCQVATNLQHNFKIGDWAIAEIRKHPLKDNCGLYAELTEFIVREDDSLVPWWVTLSRYNLERHAPKAENVELYNDHLIRKDLTDINFITVDNSNTEDMDDAVYVEEISDGKLRLNVAIADPTAYISEGSKLDKIAAQRAFTNYLPGFNIPMLPREISDNICSLHPHVPRPVLVCSVIVNRDGTISHEIIFFTAWITSKAKLAYNNVSDWLEKSGNWVPPNDQIASQLHLLHDLCLIRKKWRQDHALVFHDRPDYRFIINKKNEVTDIIAEPRRIANRMIEEAMIVANICAAKVLYENLGFGVYNVHTGFDAVKAEQVSSLLAAHGIIVDTNNIRTLEGFCLLKRKLNEQPTRYLESLIRRFQSSTEITTKPGPHFVLGLECYATWTSPIRKYGDMINHRLLKIIIKGEKTICPAETLTTKISEMRRLNRLAERDITDWLYADFLSRFAGTQKKFTAEIIDVARSGMRIRLLENGASAFIPKLFIHDIPNELTYSYENGTVLIKNEIIYRISDMIKVSIDEVRREDRSIIARPVCAFI</sequence>
<keyword evidence="5 9" id="KW-0540">Nuclease</keyword>
<evidence type="ECO:0000259" key="11">
    <source>
        <dbReference type="SMART" id="SM00955"/>
    </source>
</evidence>
<protein>
    <recommendedName>
        <fullName evidence="9">Exoribonuclease 2</fullName>
        <ecNumber evidence="9">3.1.13.1</ecNumber>
    </recommendedName>
    <alternativeName>
        <fullName evidence="9">Exoribonuclease II</fullName>
        <shortName evidence="9">RNase II</shortName>
        <shortName evidence="9">Ribonuclease II</shortName>
    </alternativeName>
</protein>
<name>C5WC94_9ENTR</name>
<dbReference type="HAMAP" id="MF_01036">
    <property type="entry name" value="RNase_II"/>
    <property type="match status" value="1"/>
</dbReference>
<feature type="domain" description="RNB" evidence="11">
    <location>
        <begin position="191"/>
        <end position="519"/>
    </location>
</feature>
<evidence type="ECO:0000256" key="5">
    <source>
        <dbReference type="ARBA" id="ARBA00022722"/>
    </source>
</evidence>
<dbReference type="HOGENOM" id="CLU_002333_7_3_6"/>
<accession>C5WC94</accession>
<dbReference type="Gene3D" id="2.40.50.640">
    <property type="match status" value="1"/>
</dbReference>
<dbReference type="OrthoDB" id="9764149at2"/>
<evidence type="ECO:0000313" key="12">
    <source>
        <dbReference type="EMBL" id="BAH82950.1"/>
    </source>
</evidence>
<proteinExistence type="inferred from homology"/>
<comment type="catalytic activity">
    <reaction evidence="1 9">
        <text>Exonucleolytic cleavage in the 3'- to 5'-direction to yield nucleoside 5'-phosphates.</text>
        <dbReference type="EC" id="3.1.13.1"/>
    </reaction>
</comment>